<dbReference type="Pfam" id="PF20512">
    <property type="entry name" value="PMI_typeI_hel"/>
    <property type="match status" value="1"/>
</dbReference>
<dbReference type="InterPro" id="IPR046458">
    <property type="entry name" value="PMI_typeI_hel"/>
</dbReference>
<dbReference type="EC" id="5.3.1.8" evidence="5"/>
<dbReference type="Gene3D" id="1.10.441.10">
    <property type="entry name" value="Phosphomannose Isomerase, domain 2"/>
    <property type="match status" value="1"/>
</dbReference>
<sequence>MLKRSKSRSLRGVLDNVPEIVQVVGSEVANQLFDTTYEDEENKLRSIFSRLMSATNDLITTATAKLKNRLHRENQVKRLTEKEQLVSELERQYPDDVGLISACLFFLTMSCLIPQKRYT</sequence>
<accession>A0AAW1WX02</accession>
<evidence type="ECO:0000256" key="1">
    <source>
        <dbReference type="ARBA" id="ARBA00000757"/>
    </source>
</evidence>
<protein>
    <recommendedName>
        <fullName evidence="5">mannose-6-phosphate isomerase</fullName>
        <ecNumber evidence="5">5.3.1.8</ecNumber>
    </recommendedName>
</protein>
<dbReference type="Proteomes" id="UP001457282">
    <property type="component" value="Unassembled WGS sequence"/>
</dbReference>
<evidence type="ECO:0000313" key="11">
    <source>
        <dbReference type="Proteomes" id="UP001457282"/>
    </source>
</evidence>
<comment type="catalytic activity">
    <reaction evidence="1">
        <text>D-mannose 6-phosphate = D-fructose 6-phosphate</text>
        <dbReference type="Rhea" id="RHEA:12356"/>
        <dbReference type="ChEBI" id="CHEBI:58735"/>
        <dbReference type="ChEBI" id="CHEBI:61527"/>
        <dbReference type="EC" id="5.3.1.8"/>
    </reaction>
</comment>
<evidence type="ECO:0000256" key="5">
    <source>
        <dbReference type="ARBA" id="ARBA00011956"/>
    </source>
</evidence>
<dbReference type="InterPro" id="IPR016305">
    <property type="entry name" value="Mannose-6-P_Isomerase"/>
</dbReference>
<gene>
    <name evidence="10" type="ORF">M0R45_025006</name>
</gene>
<proteinExistence type="inferred from homology"/>
<organism evidence="10 11">
    <name type="scientific">Rubus argutus</name>
    <name type="common">Southern blackberry</name>
    <dbReference type="NCBI Taxonomy" id="59490"/>
    <lineage>
        <taxon>Eukaryota</taxon>
        <taxon>Viridiplantae</taxon>
        <taxon>Streptophyta</taxon>
        <taxon>Embryophyta</taxon>
        <taxon>Tracheophyta</taxon>
        <taxon>Spermatophyta</taxon>
        <taxon>Magnoliopsida</taxon>
        <taxon>eudicotyledons</taxon>
        <taxon>Gunneridae</taxon>
        <taxon>Pentapetalae</taxon>
        <taxon>rosids</taxon>
        <taxon>fabids</taxon>
        <taxon>Rosales</taxon>
        <taxon>Rosaceae</taxon>
        <taxon>Rosoideae</taxon>
        <taxon>Rosoideae incertae sedis</taxon>
        <taxon>Rubus</taxon>
    </lineage>
</organism>
<evidence type="ECO:0000313" key="10">
    <source>
        <dbReference type="EMBL" id="KAK9927840.1"/>
    </source>
</evidence>
<keyword evidence="8" id="KW-0413">Isomerase</keyword>
<dbReference type="PANTHER" id="PTHR10309:SF0">
    <property type="entry name" value="MANNOSE-6-PHOSPHATE ISOMERASE"/>
    <property type="match status" value="1"/>
</dbReference>
<dbReference type="SUPFAM" id="SSF51182">
    <property type="entry name" value="RmlC-like cupins"/>
    <property type="match status" value="1"/>
</dbReference>
<dbReference type="AlphaFoldDB" id="A0AAW1WX02"/>
<keyword evidence="6" id="KW-0479">Metal-binding</keyword>
<dbReference type="EMBL" id="JBEDUW010000005">
    <property type="protein sequence ID" value="KAK9927840.1"/>
    <property type="molecule type" value="Genomic_DNA"/>
</dbReference>
<dbReference type="FunFam" id="1.10.441.10:FF:000001">
    <property type="entry name" value="Mannose-6-phosphate isomerase"/>
    <property type="match status" value="1"/>
</dbReference>
<evidence type="ECO:0000256" key="2">
    <source>
        <dbReference type="ARBA" id="ARBA00001947"/>
    </source>
</evidence>
<evidence type="ECO:0000256" key="6">
    <source>
        <dbReference type="ARBA" id="ARBA00022723"/>
    </source>
</evidence>
<comment type="similarity">
    <text evidence="4">Belongs to the mannose-6-phosphate isomerase type 1 family.</text>
</comment>
<comment type="cofactor">
    <cofactor evidence="2">
        <name>Zn(2+)</name>
        <dbReference type="ChEBI" id="CHEBI:29105"/>
    </cofactor>
</comment>
<feature type="domain" description="Phosphomannose isomerase type I helical insertion" evidence="9">
    <location>
        <begin position="24"/>
        <end position="105"/>
    </location>
</feature>
<evidence type="ECO:0000256" key="4">
    <source>
        <dbReference type="ARBA" id="ARBA00010772"/>
    </source>
</evidence>
<evidence type="ECO:0000256" key="7">
    <source>
        <dbReference type="ARBA" id="ARBA00022833"/>
    </source>
</evidence>
<dbReference type="GO" id="GO:0004476">
    <property type="term" value="F:mannose-6-phosphate isomerase activity"/>
    <property type="evidence" value="ECO:0007669"/>
    <property type="project" value="UniProtKB-EC"/>
</dbReference>
<evidence type="ECO:0000259" key="9">
    <source>
        <dbReference type="Pfam" id="PF20512"/>
    </source>
</evidence>
<dbReference type="PANTHER" id="PTHR10309">
    <property type="entry name" value="MANNOSE-6-PHOSPHATE ISOMERASE"/>
    <property type="match status" value="1"/>
</dbReference>
<comment type="caution">
    <text evidence="10">The sequence shown here is derived from an EMBL/GenBank/DDBJ whole genome shotgun (WGS) entry which is preliminary data.</text>
</comment>
<evidence type="ECO:0000256" key="8">
    <source>
        <dbReference type="ARBA" id="ARBA00023235"/>
    </source>
</evidence>
<dbReference type="GO" id="GO:0009298">
    <property type="term" value="P:GDP-mannose biosynthetic process"/>
    <property type="evidence" value="ECO:0007669"/>
    <property type="project" value="InterPro"/>
</dbReference>
<comment type="pathway">
    <text evidence="3">Nucleotide-sugar biosynthesis; GDP-alpha-D-mannose biosynthesis; alpha-D-mannose 1-phosphate from D-fructose 6-phosphate: step 1/2.</text>
</comment>
<keyword evidence="7" id="KW-0862">Zinc</keyword>
<evidence type="ECO:0000256" key="3">
    <source>
        <dbReference type="ARBA" id="ARBA00004666"/>
    </source>
</evidence>
<dbReference type="GO" id="GO:0005829">
    <property type="term" value="C:cytosol"/>
    <property type="evidence" value="ECO:0007669"/>
    <property type="project" value="TreeGrafter"/>
</dbReference>
<dbReference type="GO" id="GO:0046872">
    <property type="term" value="F:metal ion binding"/>
    <property type="evidence" value="ECO:0007669"/>
    <property type="project" value="UniProtKB-KW"/>
</dbReference>
<dbReference type="InterPro" id="IPR011051">
    <property type="entry name" value="RmlC_Cupin_sf"/>
</dbReference>
<reference evidence="10 11" key="1">
    <citation type="journal article" date="2023" name="G3 (Bethesda)">
        <title>A chromosome-length genome assembly and annotation of blackberry (Rubus argutus, cv. 'Hillquist').</title>
        <authorList>
            <person name="Bruna T."/>
            <person name="Aryal R."/>
            <person name="Dudchenko O."/>
            <person name="Sargent D.J."/>
            <person name="Mead D."/>
            <person name="Buti M."/>
            <person name="Cavallini A."/>
            <person name="Hytonen T."/>
            <person name="Andres J."/>
            <person name="Pham M."/>
            <person name="Weisz D."/>
            <person name="Mascagni F."/>
            <person name="Usai G."/>
            <person name="Natali L."/>
            <person name="Bassil N."/>
            <person name="Fernandez G.E."/>
            <person name="Lomsadze A."/>
            <person name="Armour M."/>
            <person name="Olukolu B."/>
            <person name="Poorten T."/>
            <person name="Britton C."/>
            <person name="Davik J."/>
            <person name="Ashrafi H."/>
            <person name="Aiden E.L."/>
            <person name="Borodovsky M."/>
            <person name="Worthington M."/>
        </authorList>
    </citation>
    <scope>NUCLEOTIDE SEQUENCE [LARGE SCALE GENOMIC DNA]</scope>
    <source>
        <strain evidence="10">PI 553951</strain>
    </source>
</reference>
<keyword evidence="11" id="KW-1185">Reference proteome</keyword>
<name>A0AAW1WX02_RUBAR</name>